<dbReference type="InterPro" id="IPR027417">
    <property type="entry name" value="P-loop_NTPase"/>
</dbReference>
<sequence length="1331" mass="140117">MATGRSTASVSASAADAAGRFGAQLLALFAAAGSPTLAHTVKGAARLAPGRADVTVQRLSDWRRGRHLPASFETLEPVLAWLILQAQSKGADAAPLTEWERWWSASRAPRSADRNTSPGTVGSSDAGSDAEDIPAAVSPYRGLDAMTAADHEVFFGRDRVLSRLAELVEAADAERGTTPALVIVTGVSGAGKSSLLRAGIARIAAGGERSGRTRVERNWQVDTRLAVNLVADTEPGARGPEREPGPAGVDVGVGADVGVGVDVDAPDLTVHVVDQIEQVMVGESLHAEPVQRLMEALAALAAVPGNVVVVGARADMYEMCSVLEPLATAWQQRSIVVPPMTDKELEDVIGAPARSTGIRVDKGLAPTILSDLRSLSGRRGPIEDRAGQLPLVAHVLSVMWERRGGGMLTVAGYHAAGGVGSAISETAEATWSGLDPGQRTVAERLLLSLIHISDGVTARRPRTLAELSALGDDPAATVAVIEILAESRLLTVSDQQVQIIHDVVLTAWPRLDDLLEKVRDLAPVYERVTSDAAEWDRQSRDTSLLYNPARTAWAEQVADDPMLAATARDFLHTSRRNAEMQRRRRRWGISAVVLLAVISVVAAIVAIGSNIALGRESDSARFSALLSSAGRLAQTDPGLAAQLAVGAWRIHPDDPIARMRVLQTQQLPLPAPARQAHAGAIYDMSIDQQTDLLATASYDKTVRLWSTAEPNDIVAASPPMGGYSSFVTSVALAPGGKQLASADGDGHIAVWDVADVAHPSRTATLTSPFGSGTAYILRYDRTGRTMVSTHDNGVVTLWDTSDPTGYRPVSAVRGFGGPVRTVATSPTAPLAVVGSDDGTIGVIDIADPATPVMIARIADGIDSGWHSVAISPDGRLLASGRDDGMVAVFSLADPRSPRQLGRVRGHGAAIWTVGFSGDGRAMVSAGIDGVARRWDVSTDGDAASPNMLTELGVPMRTVGGSFFTALELQPYTVLTAGGAGSVQAWDIPRAPTPAHSLPITRTSVSPDDRTLATSGADQRILLWDLTSGTPTELSQIRRPLRPSGGYVTAFDRSGEVLATAFTGGGEVDLYDISDRARPTPIATLHLGTRHAFPLAFSPDRDILVTGAGDNTVQLWDVTEPNAPRSLGSPIAAAEGFVEDVAFSPDGRSIAVADARHRITRWDVSDPAAPKQVQVITSHDSAVNAVEFSPDGRYLYGGADDQQISVSEVGVGQSTPVLVPAGLRVTSLSIAQNGTTLVVGGTQTIQLWDISDPARPAPIAPDESITSESVYVREPTIDSHGIIYAGGASDLQWWTIDVDAVAARVCNSGGRIDEATWNQFAEGVRFPEICLD</sequence>
<dbReference type="Proteomes" id="UP000466307">
    <property type="component" value="Unassembled WGS sequence"/>
</dbReference>
<proteinExistence type="predicted"/>
<dbReference type="InterPro" id="IPR019775">
    <property type="entry name" value="WD40_repeat_CS"/>
</dbReference>
<keyword evidence="1 3" id="KW-0853">WD repeat</keyword>
<dbReference type="PROSITE" id="PS00678">
    <property type="entry name" value="WD_REPEATS_1"/>
    <property type="match status" value="3"/>
</dbReference>
<dbReference type="Pfam" id="PF20703">
    <property type="entry name" value="nSTAND1"/>
    <property type="match status" value="1"/>
</dbReference>
<gene>
    <name evidence="7" type="ORF">GYA93_02465</name>
</gene>
<keyword evidence="8" id="KW-1185">Reference proteome</keyword>
<dbReference type="Gene3D" id="2.130.10.10">
    <property type="entry name" value="YVTN repeat-like/Quinoprotein amine dehydrogenase"/>
    <property type="match status" value="4"/>
</dbReference>
<dbReference type="Pfam" id="PF00400">
    <property type="entry name" value="WD40"/>
    <property type="match status" value="9"/>
</dbReference>
<feature type="repeat" description="WD" evidence="3">
    <location>
        <begin position="992"/>
        <end position="1033"/>
    </location>
</feature>
<dbReference type="EMBL" id="JAADZU010000005">
    <property type="protein sequence ID" value="NDK88449.1"/>
    <property type="molecule type" value="Genomic_DNA"/>
</dbReference>
<dbReference type="CDD" id="cd00200">
    <property type="entry name" value="WD40"/>
    <property type="match status" value="1"/>
</dbReference>
<dbReference type="PRINTS" id="PR00320">
    <property type="entry name" value="GPROTEINBRPT"/>
</dbReference>
<evidence type="ECO:0000256" key="5">
    <source>
        <dbReference type="SAM" id="Phobius"/>
    </source>
</evidence>
<dbReference type="InterPro" id="IPR050505">
    <property type="entry name" value="WDR55/POC1"/>
</dbReference>
<dbReference type="SUPFAM" id="SSF50978">
    <property type="entry name" value="WD40 repeat-like"/>
    <property type="match status" value="2"/>
</dbReference>
<dbReference type="PROSITE" id="PS50294">
    <property type="entry name" value="WD_REPEATS_REGION"/>
    <property type="match status" value="6"/>
</dbReference>
<dbReference type="SUPFAM" id="SSF52540">
    <property type="entry name" value="P-loop containing nucleoside triphosphate hydrolases"/>
    <property type="match status" value="1"/>
</dbReference>
<dbReference type="PANTHER" id="PTHR44019:SF8">
    <property type="entry name" value="POC1 CENTRIOLAR PROTEIN HOMOLOG"/>
    <property type="match status" value="1"/>
</dbReference>
<dbReference type="PANTHER" id="PTHR44019">
    <property type="entry name" value="WD REPEAT-CONTAINING PROTEIN 55"/>
    <property type="match status" value="1"/>
</dbReference>
<dbReference type="SMART" id="SM00320">
    <property type="entry name" value="WD40"/>
    <property type="match status" value="11"/>
</dbReference>
<evidence type="ECO:0000256" key="4">
    <source>
        <dbReference type="SAM" id="MobiDB-lite"/>
    </source>
</evidence>
<dbReference type="InterPro" id="IPR036322">
    <property type="entry name" value="WD40_repeat_dom_sf"/>
</dbReference>
<name>A0A7K3LJK4_9ACTN</name>
<feature type="compositionally biased region" description="Polar residues" evidence="4">
    <location>
        <begin position="114"/>
        <end position="126"/>
    </location>
</feature>
<evidence type="ECO:0000259" key="6">
    <source>
        <dbReference type="Pfam" id="PF20703"/>
    </source>
</evidence>
<evidence type="ECO:0000256" key="2">
    <source>
        <dbReference type="ARBA" id="ARBA00022737"/>
    </source>
</evidence>
<keyword evidence="2" id="KW-0677">Repeat</keyword>
<evidence type="ECO:0000256" key="1">
    <source>
        <dbReference type="ARBA" id="ARBA00022574"/>
    </source>
</evidence>
<evidence type="ECO:0000256" key="3">
    <source>
        <dbReference type="PROSITE-ProRule" id="PRU00221"/>
    </source>
</evidence>
<reference evidence="7 8" key="1">
    <citation type="submission" date="2020-01" db="EMBL/GenBank/DDBJ databases">
        <title>Investigation of new actinobacteria for the biodesulphurisation of diesel fuel.</title>
        <authorList>
            <person name="Athi Narayanan S.M."/>
        </authorList>
    </citation>
    <scope>NUCLEOTIDE SEQUENCE [LARGE SCALE GENOMIC DNA]</scope>
    <source>
        <strain evidence="7 8">213E</strain>
    </source>
</reference>
<dbReference type="InterPro" id="IPR049052">
    <property type="entry name" value="nSTAND1"/>
</dbReference>
<dbReference type="PROSITE" id="PS50082">
    <property type="entry name" value="WD_REPEATS_2"/>
    <property type="match status" value="6"/>
</dbReference>
<dbReference type="InterPro" id="IPR020472">
    <property type="entry name" value="WD40_PAC1"/>
</dbReference>
<feature type="repeat" description="WD" evidence="3">
    <location>
        <begin position="903"/>
        <end position="944"/>
    </location>
</feature>
<feature type="repeat" description="WD" evidence="3">
    <location>
        <begin position="674"/>
        <end position="715"/>
    </location>
</feature>
<keyword evidence="5" id="KW-0812">Transmembrane</keyword>
<keyword evidence="5" id="KW-0472">Membrane</keyword>
<dbReference type="InterPro" id="IPR015943">
    <property type="entry name" value="WD40/YVTN_repeat-like_dom_sf"/>
</dbReference>
<evidence type="ECO:0000313" key="7">
    <source>
        <dbReference type="EMBL" id="NDK88449.1"/>
    </source>
</evidence>
<dbReference type="InterPro" id="IPR001680">
    <property type="entry name" value="WD40_rpt"/>
</dbReference>
<feature type="transmembrane region" description="Helical" evidence="5">
    <location>
        <begin position="587"/>
        <end position="613"/>
    </location>
</feature>
<feature type="domain" description="Novel STAND NTPase 1" evidence="6">
    <location>
        <begin position="139"/>
        <end position="542"/>
    </location>
</feature>
<comment type="caution">
    <text evidence="7">The sequence shown here is derived from an EMBL/GenBank/DDBJ whole genome shotgun (WGS) entry which is preliminary data.</text>
</comment>
<feature type="repeat" description="WD" evidence="3">
    <location>
        <begin position="1175"/>
        <end position="1205"/>
    </location>
</feature>
<feature type="repeat" description="WD" evidence="3">
    <location>
        <begin position="1094"/>
        <end position="1125"/>
    </location>
</feature>
<keyword evidence="5" id="KW-1133">Transmembrane helix</keyword>
<feature type="region of interest" description="Disordered" evidence="4">
    <location>
        <begin position="105"/>
        <end position="133"/>
    </location>
</feature>
<evidence type="ECO:0000313" key="8">
    <source>
        <dbReference type="Proteomes" id="UP000466307"/>
    </source>
</evidence>
<accession>A0A7K3LJK4</accession>
<protein>
    <recommendedName>
        <fullName evidence="6">Novel STAND NTPase 1 domain-containing protein</fullName>
    </recommendedName>
</protein>
<feature type="repeat" description="WD" evidence="3">
    <location>
        <begin position="720"/>
        <end position="753"/>
    </location>
</feature>
<organism evidence="7 8">
    <name type="scientific">Gordonia desulfuricans</name>
    <dbReference type="NCBI Taxonomy" id="89051"/>
    <lineage>
        <taxon>Bacteria</taxon>
        <taxon>Bacillati</taxon>
        <taxon>Actinomycetota</taxon>
        <taxon>Actinomycetes</taxon>
        <taxon>Mycobacteriales</taxon>
        <taxon>Gordoniaceae</taxon>
        <taxon>Gordonia</taxon>
    </lineage>
</organism>